<dbReference type="PANTHER" id="PTHR13789:SF238">
    <property type="entry name" value="PUTATIVE (AFU_ORTHOLOGUE AFUA_2G01680)-RELATED"/>
    <property type="match status" value="1"/>
</dbReference>
<evidence type="ECO:0000256" key="2">
    <source>
        <dbReference type="ARBA" id="ARBA00022630"/>
    </source>
</evidence>
<dbReference type="RefSeq" id="XP_016210604.1">
    <property type="nucleotide sequence ID" value="XM_016361525.1"/>
</dbReference>
<dbReference type="SUPFAM" id="SSF51905">
    <property type="entry name" value="FAD/NAD(P)-binding domain"/>
    <property type="match status" value="1"/>
</dbReference>
<name>A0A0D2A2X5_9PEZI</name>
<dbReference type="SUPFAM" id="SSF54373">
    <property type="entry name" value="FAD-linked reductases, C-terminal domain"/>
    <property type="match status" value="1"/>
</dbReference>
<dbReference type="GO" id="GO:0071949">
    <property type="term" value="F:FAD binding"/>
    <property type="evidence" value="ECO:0007669"/>
    <property type="project" value="InterPro"/>
</dbReference>
<dbReference type="GO" id="GO:0004497">
    <property type="term" value="F:monooxygenase activity"/>
    <property type="evidence" value="ECO:0007669"/>
    <property type="project" value="UniProtKB-KW"/>
</dbReference>
<organism evidence="7 8">
    <name type="scientific">Verruconis gallopava</name>
    <dbReference type="NCBI Taxonomy" id="253628"/>
    <lineage>
        <taxon>Eukaryota</taxon>
        <taxon>Fungi</taxon>
        <taxon>Dikarya</taxon>
        <taxon>Ascomycota</taxon>
        <taxon>Pezizomycotina</taxon>
        <taxon>Dothideomycetes</taxon>
        <taxon>Pleosporomycetidae</taxon>
        <taxon>Venturiales</taxon>
        <taxon>Sympoventuriaceae</taxon>
        <taxon>Verruconis</taxon>
    </lineage>
</organism>
<dbReference type="FunFam" id="3.50.50.60:FF:000115">
    <property type="entry name" value="Salicylate hydroxylase, putative"/>
    <property type="match status" value="1"/>
</dbReference>
<dbReference type="Pfam" id="PF01494">
    <property type="entry name" value="FAD_binding_3"/>
    <property type="match status" value="1"/>
</dbReference>
<keyword evidence="5" id="KW-0503">Monooxygenase</keyword>
<feature type="domain" description="FAD-binding" evidence="6">
    <location>
        <begin position="30"/>
        <end position="381"/>
    </location>
</feature>
<dbReference type="EMBL" id="KN847560">
    <property type="protein sequence ID" value="KIW00735.1"/>
    <property type="molecule type" value="Genomic_DNA"/>
</dbReference>
<dbReference type="OrthoDB" id="16820at2759"/>
<dbReference type="PRINTS" id="PR00420">
    <property type="entry name" value="RNGMNOXGNASE"/>
</dbReference>
<dbReference type="InterPro" id="IPR002938">
    <property type="entry name" value="FAD-bd"/>
</dbReference>
<protein>
    <recommendedName>
        <fullName evidence="6">FAD-binding domain-containing protein</fullName>
    </recommendedName>
</protein>
<keyword evidence="8" id="KW-1185">Reference proteome</keyword>
<dbReference type="InParanoid" id="A0A0D2A2X5"/>
<dbReference type="STRING" id="253628.A0A0D2A2X5"/>
<keyword evidence="4" id="KW-0560">Oxidoreductase</keyword>
<dbReference type="VEuPathDB" id="FungiDB:PV09_07719"/>
<dbReference type="AlphaFoldDB" id="A0A0D2A2X5"/>
<keyword evidence="2" id="KW-0285">Flavoprotein</keyword>
<comment type="similarity">
    <text evidence="1">Belongs to the paxM FAD-dependent monooxygenase family.</text>
</comment>
<dbReference type="HOGENOM" id="CLU_009665_19_3_1"/>
<evidence type="ECO:0000256" key="5">
    <source>
        <dbReference type="ARBA" id="ARBA00023033"/>
    </source>
</evidence>
<evidence type="ECO:0000313" key="7">
    <source>
        <dbReference type="EMBL" id="KIW00735.1"/>
    </source>
</evidence>
<dbReference type="InterPro" id="IPR036188">
    <property type="entry name" value="FAD/NAD-bd_sf"/>
</dbReference>
<accession>A0A0D2A2X5</accession>
<evidence type="ECO:0000256" key="3">
    <source>
        <dbReference type="ARBA" id="ARBA00022827"/>
    </source>
</evidence>
<dbReference type="Gene3D" id="3.50.50.60">
    <property type="entry name" value="FAD/NAD(P)-binding domain"/>
    <property type="match status" value="1"/>
</dbReference>
<proteinExistence type="inferred from homology"/>
<evidence type="ECO:0000256" key="4">
    <source>
        <dbReference type="ARBA" id="ARBA00023002"/>
    </source>
</evidence>
<evidence type="ECO:0000256" key="1">
    <source>
        <dbReference type="ARBA" id="ARBA00007992"/>
    </source>
</evidence>
<keyword evidence="3" id="KW-0274">FAD</keyword>
<gene>
    <name evidence="7" type="ORF">PV09_07719</name>
</gene>
<reference evidence="7 8" key="1">
    <citation type="submission" date="2015-01" db="EMBL/GenBank/DDBJ databases">
        <title>The Genome Sequence of Ochroconis gallopava CBS43764.</title>
        <authorList>
            <consortium name="The Broad Institute Genomics Platform"/>
            <person name="Cuomo C."/>
            <person name="de Hoog S."/>
            <person name="Gorbushina A."/>
            <person name="Stielow B."/>
            <person name="Teixiera M."/>
            <person name="Abouelleil A."/>
            <person name="Chapman S.B."/>
            <person name="Priest M."/>
            <person name="Young S.K."/>
            <person name="Wortman J."/>
            <person name="Nusbaum C."/>
            <person name="Birren B."/>
        </authorList>
    </citation>
    <scope>NUCLEOTIDE SEQUENCE [LARGE SCALE GENOMIC DNA]</scope>
    <source>
        <strain evidence="7 8">CBS 43764</strain>
    </source>
</reference>
<evidence type="ECO:0000313" key="8">
    <source>
        <dbReference type="Proteomes" id="UP000053259"/>
    </source>
</evidence>
<sequence length="452" mass="50667">MLASAHQTYMPAFDNFRYTELNMVSSAPKLDIIIVGAGLSGLGAAISCALGGHSVKVLEAASQIAEVGAGLQITPNASKILQHWQLRSSFWEAGAEPTKLTVHRYDGKVLAHQSTFSEKIRSRYGAPFIDMHRADLQQALVARAKDLGVQFFLGERVDDIDFESTTVRTVSGNSYSGDLIVAADGLWSKCRELFLGRKDEPLPTGDLAYRIVLSAKDIEDEALRSWIRNPECHFWIGPESHVVGYSLKGGEQFNLVLLCPDNLPEGLARQAGSLDEMRKLFEGWDPVLTRFLSCVKTVDKWKLMHREEMESWVNEKSNLVFIGDSCHAMLPYLAQGANSSLEDGAVLGLILGKISDKSQLAGALHMYENLRKKRGEAIVRETFKQRRDFHMPDGAEQEARDRIFMSRFEKEDETNEPFPSRWTCPVVQRWLYGYDAVREVEEAVAANPTFQY</sequence>
<dbReference type="Proteomes" id="UP000053259">
    <property type="component" value="Unassembled WGS sequence"/>
</dbReference>
<dbReference type="InterPro" id="IPR050493">
    <property type="entry name" value="FAD-dep_Monooxygenase_BioMet"/>
</dbReference>
<evidence type="ECO:0000259" key="6">
    <source>
        <dbReference type="Pfam" id="PF01494"/>
    </source>
</evidence>
<dbReference type="PANTHER" id="PTHR13789">
    <property type="entry name" value="MONOOXYGENASE"/>
    <property type="match status" value="1"/>
</dbReference>
<dbReference type="GeneID" id="27315692"/>